<keyword evidence="3" id="KW-0393">Immunoglobulin domain</keyword>
<keyword evidence="7" id="KW-1185">Reference proteome</keyword>
<dbReference type="InterPro" id="IPR051170">
    <property type="entry name" value="Neural/epithelial_adhesion"/>
</dbReference>
<proteinExistence type="predicted"/>
<evidence type="ECO:0000256" key="1">
    <source>
        <dbReference type="ARBA" id="ARBA00022737"/>
    </source>
</evidence>
<feature type="domain" description="Ig-like" evidence="5">
    <location>
        <begin position="1"/>
        <end position="92"/>
    </location>
</feature>
<evidence type="ECO:0000259" key="5">
    <source>
        <dbReference type="PROSITE" id="PS50835"/>
    </source>
</evidence>
<dbReference type="SMART" id="SM00409">
    <property type="entry name" value="IG"/>
    <property type="match status" value="1"/>
</dbReference>
<dbReference type="InterPro" id="IPR003599">
    <property type="entry name" value="Ig_sub"/>
</dbReference>
<dbReference type="Proteomes" id="UP000887013">
    <property type="component" value="Unassembled WGS sequence"/>
</dbReference>
<name>A0A8X6K2S3_NEPPI</name>
<evidence type="ECO:0000256" key="2">
    <source>
        <dbReference type="ARBA" id="ARBA00023157"/>
    </source>
</evidence>
<organism evidence="6 7">
    <name type="scientific">Nephila pilipes</name>
    <name type="common">Giant wood spider</name>
    <name type="synonym">Nephila maculata</name>
    <dbReference type="NCBI Taxonomy" id="299642"/>
    <lineage>
        <taxon>Eukaryota</taxon>
        <taxon>Metazoa</taxon>
        <taxon>Ecdysozoa</taxon>
        <taxon>Arthropoda</taxon>
        <taxon>Chelicerata</taxon>
        <taxon>Arachnida</taxon>
        <taxon>Araneae</taxon>
        <taxon>Araneomorphae</taxon>
        <taxon>Entelegynae</taxon>
        <taxon>Araneoidea</taxon>
        <taxon>Nephilidae</taxon>
        <taxon>Nephila</taxon>
    </lineage>
</organism>
<sequence>MIWIPHQLIFASTGDTVSLDCYTEAFPMSINYWTKADSCSILQPNEKFSVSISDNIYQVSMKLVISGVEQEDFGSYKCIAKNSLGSTEGVIRLYEAKASIYNRKEAANAEEEDGGEKNKDDTDTTYRETYEEVRIKGKYASYELMRNTNTKESRLPKSAHLERQRISNFITALNCAQCPGDVGVMTALFRLFIAAVWICHFLCSRLMTLK</sequence>
<keyword evidence="4" id="KW-0472">Membrane</keyword>
<comment type="caution">
    <text evidence="6">The sequence shown here is derived from an EMBL/GenBank/DDBJ whole genome shotgun (WGS) entry which is preliminary data.</text>
</comment>
<dbReference type="PROSITE" id="PS50835">
    <property type="entry name" value="IG_LIKE"/>
    <property type="match status" value="1"/>
</dbReference>
<dbReference type="OrthoDB" id="10012075at2759"/>
<evidence type="ECO:0000313" key="7">
    <source>
        <dbReference type="Proteomes" id="UP000887013"/>
    </source>
</evidence>
<dbReference type="InterPro" id="IPR013098">
    <property type="entry name" value="Ig_I-set"/>
</dbReference>
<dbReference type="Gene3D" id="2.60.40.10">
    <property type="entry name" value="Immunoglobulins"/>
    <property type="match status" value="1"/>
</dbReference>
<dbReference type="PANTHER" id="PTHR12231:SF253">
    <property type="entry name" value="DPR-INTERACTING PROTEIN ETA, ISOFORM B-RELATED"/>
    <property type="match status" value="1"/>
</dbReference>
<dbReference type="SUPFAM" id="SSF48726">
    <property type="entry name" value="Immunoglobulin"/>
    <property type="match status" value="1"/>
</dbReference>
<gene>
    <name evidence="6" type="primary">AVEN_210164_2</name>
    <name evidence="6" type="ORF">NPIL_241221</name>
</gene>
<evidence type="ECO:0000313" key="6">
    <source>
        <dbReference type="EMBL" id="GFS58825.1"/>
    </source>
</evidence>
<evidence type="ECO:0000256" key="3">
    <source>
        <dbReference type="ARBA" id="ARBA00023319"/>
    </source>
</evidence>
<dbReference type="InterPro" id="IPR013783">
    <property type="entry name" value="Ig-like_fold"/>
</dbReference>
<evidence type="ECO:0000256" key="4">
    <source>
        <dbReference type="SAM" id="Phobius"/>
    </source>
</evidence>
<dbReference type="GO" id="GO:0043005">
    <property type="term" value="C:neuron projection"/>
    <property type="evidence" value="ECO:0007669"/>
    <property type="project" value="TreeGrafter"/>
</dbReference>
<dbReference type="Pfam" id="PF07679">
    <property type="entry name" value="I-set"/>
    <property type="match status" value="1"/>
</dbReference>
<dbReference type="PANTHER" id="PTHR12231">
    <property type="entry name" value="CTX-RELATED TYPE I TRANSMEMBRANE PROTEIN"/>
    <property type="match status" value="1"/>
</dbReference>
<dbReference type="AlphaFoldDB" id="A0A8X6K2S3"/>
<keyword evidence="2" id="KW-1015">Disulfide bond</keyword>
<dbReference type="EMBL" id="BMAW01047053">
    <property type="protein sequence ID" value="GFS58825.1"/>
    <property type="molecule type" value="Genomic_DNA"/>
</dbReference>
<dbReference type="InterPro" id="IPR036179">
    <property type="entry name" value="Ig-like_dom_sf"/>
</dbReference>
<protein>
    <submittedName>
        <fullName evidence="6">Ig-like domain-containing protein</fullName>
    </submittedName>
</protein>
<feature type="transmembrane region" description="Helical" evidence="4">
    <location>
        <begin position="182"/>
        <end position="203"/>
    </location>
</feature>
<keyword evidence="4" id="KW-0812">Transmembrane</keyword>
<reference evidence="6" key="1">
    <citation type="submission" date="2020-08" db="EMBL/GenBank/DDBJ databases">
        <title>Multicomponent nature underlies the extraordinary mechanical properties of spider dragline silk.</title>
        <authorList>
            <person name="Kono N."/>
            <person name="Nakamura H."/>
            <person name="Mori M."/>
            <person name="Yoshida Y."/>
            <person name="Ohtoshi R."/>
            <person name="Malay A.D."/>
            <person name="Moran D.A.P."/>
            <person name="Tomita M."/>
            <person name="Numata K."/>
            <person name="Arakawa K."/>
        </authorList>
    </citation>
    <scope>NUCLEOTIDE SEQUENCE</scope>
</reference>
<keyword evidence="1" id="KW-0677">Repeat</keyword>
<dbReference type="InterPro" id="IPR007110">
    <property type="entry name" value="Ig-like_dom"/>
</dbReference>
<accession>A0A8X6K2S3</accession>
<keyword evidence="4" id="KW-1133">Transmembrane helix</keyword>